<proteinExistence type="predicted"/>
<gene>
    <name evidence="1" type="ORF">SY212_03160</name>
</gene>
<dbReference type="Proteomes" id="UP000494265">
    <property type="component" value="Unassembled WGS sequence"/>
</dbReference>
<dbReference type="AlphaFoldDB" id="A0A6F9XJ64"/>
<reference evidence="1" key="1">
    <citation type="submission" date="2019-10" db="EMBL/GenBank/DDBJ databases">
        <title>Lactobacillus agilis SY212 Whole Genome Sequencing Project.</title>
        <authorList>
            <person name="Suzuki S."/>
            <person name="Endo A."/>
            <person name="Maeno S."/>
            <person name="Shiwa Y."/>
            <person name="Matsutani M."/>
            <person name="Kajikawa A."/>
        </authorList>
    </citation>
    <scope>NUCLEOTIDE SEQUENCE</scope>
    <source>
        <strain evidence="1">SY212</strain>
    </source>
</reference>
<evidence type="ECO:0000313" key="1">
    <source>
        <dbReference type="EMBL" id="GET05286.1"/>
    </source>
</evidence>
<sequence length="140" mass="16030">MFLDNDIRFVEVMECDDTSLVQMCIALEDLKLALAAGYVGDDIYTNCHRNVLEKLSLWAGNVVVYDSNIDDNAQTVTLYCLDTNDDNYCPNNIVVAFDNDIIYNDYYQFFGKDWRLNNDLLPQNNVGMILAKVNSNHLLK</sequence>
<dbReference type="EMBL" id="BLAM01000054">
    <property type="protein sequence ID" value="GET05286.1"/>
    <property type="molecule type" value="Genomic_DNA"/>
</dbReference>
<accession>A0A6F9XJ64</accession>
<organism evidence="1">
    <name type="scientific">Ligilactobacillus agilis</name>
    <dbReference type="NCBI Taxonomy" id="1601"/>
    <lineage>
        <taxon>Bacteria</taxon>
        <taxon>Bacillati</taxon>
        <taxon>Bacillota</taxon>
        <taxon>Bacilli</taxon>
        <taxon>Lactobacillales</taxon>
        <taxon>Lactobacillaceae</taxon>
        <taxon>Ligilactobacillus</taxon>
    </lineage>
</organism>
<comment type="caution">
    <text evidence="1">The sequence shown here is derived from an EMBL/GenBank/DDBJ whole genome shotgun (WGS) entry which is preliminary data.</text>
</comment>
<name>A0A6F9XJ64_9LACO</name>
<protein>
    <submittedName>
        <fullName evidence="1">Uncharacterized protein</fullName>
    </submittedName>
</protein>
<dbReference type="RefSeq" id="WP_172584140.1">
    <property type="nucleotide sequence ID" value="NZ_BLAM01000054.1"/>
</dbReference>